<name>A0A1F5TM28_9BACT</name>
<evidence type="ECO:0000256" key="1">
    <source>
        <dbReference type="ARBA" id="ARBA00009981"/>
    </source>
</evidence>
<sequence>MKNIVGLKDLRQNMGKYSQKVARGESFIVFKQSKPLFKISPINEEKWEEIIDFTKIKKGGVDINEVLSRL</sequence>
<dbReference type="AlphaFoldDB" id="A0A1F5TM28"/>
<dbReference type="EMBL" id="MFGO01000039">
    <property type="protein sequence ID" value="OGF39916.1"/>
    <property type="molecule type" value="Genomic_DNA"/>
</dbReference>
<accession>A0A1F5TM28</accession>
<evidence type="ECO:0000313" key="3">
    <source>
        <dbReference type="Proteomes" id="UP000177579"/>
    </source>
</evidence>
<comment type="similarity">
    <text evidence="1">Belongs to the phD/YefM antitoxin family.</text>
</comment>
<evidence type="ECO:0008006" key="4">
    <source>
        <dbReference type="Google" id="ProtNLM"/>
    </source>
</evidence>
<gene>
    <name evidence="2" type="ORF">A2531_01670</name>
</gene>
<dbReference type="InterPro" id="IPR036165">
    <property type="entry name" value="YefM-like_sf"/>
</dbReference>
<comment type="caution">
    <text evidence="2">The sequence shown here is derived from an EMBL/GenBank/DDBJ whole genome shotgun (WGS) entry which is preliminary data.</text>
</comment>
<dbReference type="SUPFAM" id="SSF143120">
    <property type="entry name" value="YefM-like"/>
    <property type="match status" value="1"/>
</dbReference>
<proteinExistence type="inferred from homology"/>
<dbReference type="Proteomes" id="UP000177579">
    <property type="component" value="Unassembled WGS sequence"/>
</dbReference>
<protein>
    <recommendedName>
        <fullName evidence="4">Antitoxin</fullName>
    </recommendedName>
</protein>
<evidence type="ECO:0000313" key="2">
    <source>
        <dbReference type="EMBL" id="OGF39916.1"/>
    </source>
</evidence>
<reference evidence="2 3" key="1">
    <citation type="journal article" date="2016" name="Nat. Commun.">
        <title>Thousands of microbial genomes shed light on interconnected biogeochemical processes in an aquifer system.</title>
        <authorList>
            <person name="Anantharaman K."/>
            <person name="Brown C.T."/>
            <person name="Hug L.A."/>
            <person name="Sharon I."/>
            <person name="Castelle C.J."/>
            <person name="Probst A.J."/>
            <person name="Thomas B.C."/>
            <person name="Singh A."/>
            <person name="Wilkins M.J."/>
            <person name="Karaoz U."/>
            <person name="Brodie E.L."/>
            <person name="Williams K.H."/>
            <person name="Hubbard S.S."/>
            <person name="Banfield J.F."/>
        </authorList>
    </citation>
    <scope>NUCLEOTIDE SEQUENCE [LARGE SCALE GENOMIC DNA]</scope>
</reference>
<organism evidence="2 3">
    <name type="scientific">Candidatus Falkowbacteria bacterium RIFOXYD2_FULL_34_120</name>
    <dbReference type="NCBI Taxonomy" id="1798007"/>
    <lineage>
        <taxon>Bacteria</taxon>
        <taxon>Candidatus Falkowiibacteriota</taxon>
    </lineage>
</organism>